<organism evidence="2 3">
    <name type="scientific">Advenella mimigardefordensis (strain DSM 17166 / LMG 22922 / DPN7)</name>
    <dbReference type="NCBI Taxonomy" id="1247726"/>
    <lineage>
        <taxon>Bacteria</taxon>
        <taxon>Pseudomonadati</taxon>
        <taxon>Pseudomonadota</taxon>
        <taxon>Betaproteobacteria</taxon>
        <taxon>Burkholderiales</taxon>
        <taxon>Alcaligenaceae</taxon>
    </lineage>
</organism>
<feature type="compositionally biased region" description="Basic and acidic residues" evidence="1">
    <location>
        <begin position="102"/>
        <end position="111"/>
    </location>
</feature>
<evidence type="ECO:0000313" key="2">
    <source>
        <dbReference type="EMBL" id="AHG63204.1"/>
    </source>
</evidence>
<protein>
    <submittedName>
        <fullName evidence="2">Uncharacterized protein</fullName>
    </submittedName>
</protein>
<dbReference type="EMBL" id="CP003915">
    <property type="protein sequence ID" value="AHG63204.1"/>
    <property type="molecule type" value="Genomic_DNA"/>
</dbReference>
<dbReference type="KEGG" id="amim:MIM_c11060"/>
<evidence type="ECO:0000256" key="1">
    <source>
        <dbReference type="SAM" id="MobiDB-lite"/>
    </source>
</evidence>
<keyword evidence="3" id="KW-1185">Reference proteome</keyword>
<dbReference type="AlphaFoldDB" id="W0P8P6"/>
<name>W0P8P6_ADVMD</name>
<dbReference type="OrthoDB" id="9887915at2"/>
<gene>
    <name evidence="2" type="ORF">MIM_c11060</name>
</gene>
<dbReference type="PATRIC" id="fig|1247726.3.peg.1213"/>
<evidence type="ECO:0000313" key="3">
    <source>
        <dbReference type="Proteomes" id="UP000019095"/>
    </source>
</evidence>
<sequence length="111" mass="13077">MNQQPLHRIHLIKIRDTTKNEQVGLLLREISRLHKVIRTVQTMAQRAEFDVANGYFDTLEFDHIQALLEPEMVLYGEGLYDPKKARQQHKDENNMRIVENALDVRKNKPKS</sequence>
<feature type="compositionally biased region" description="Basic and acidic residues" evidence="1">
    <location>
        <begin position="85"/>
        <end position="94"/>
    </location>
</feature>
<dbReference type="HOGENOM" id="CLU_2152942_0_0_4"/>
<accession>W0P8P6</accession>
<dbReference type="RefSeq" id="WP_025371833.1">
    <property type="nucleotide sequence ID" value="NZ_CP003915.1"/>
</dbReference>
<reference evidence="2 3" key="1">
    <citation type="journal article" date="2014" name="Microbiology">
        <title>Unravelling the complete genome sequence of Advenella mimigardefordensis strain DPN7T and novel insights in the catabolism of the xenobiotic polythioester precursor 3,3'-dithiodipropionate.</title>
        <authorList>
            <person name="Wubbeler J.H."/>
            <person name="Hiessl S."/>
            <person name="Schuldes J."/>
            <person name="Thurmer A."/>
            <person name="Daniel R."/>
            <person name="Steinbuchel A."/>
        </authorList>
    </citation>
    <scope>NUCLEOTIDE SEQUENCE [LARGE SCALE GENOMIC DNA]</scope>
    <source>
        <strain evidence="3">DSM 17166 / LMG 22922 / DPN7</strain>
    </source>
</reference>
<dbReference type="Proteomes" id="UP000019095">
    <property type="component" value="Chromosome"/>
</dbReference>
<feature type="region of interest" description="Disordered" evidence="1">
    <location>
        <begin position="85"/>
        <end position="111"/>
    </location>
</feature>
<proteinExistence type="predicted"/>